<dbReference type="Gene3D" id="3.90.79.10">
    <property type="entry name" value="Nucleoside Triphosphate Pyrophosphohydrolase"/>
    <property type="match status" value="1"/>
</dbReference>
<dbReference type="EMBL" id="LVLJ01002954">
    <property type="protein sequence ID" value="OAE23054.1"/>
    <property type="molecule type" value="Genomic_DNA"/>
</dbReference>
<dbReference type="Gene3D" id="3.90.79.20">
    <property type="match status" value="1"/>
</dbReference>
<dbReference type="InterPro" id="IPR015375">
    <property type="entry name" value="NADH_PPase-like_N"/>
</dbReference>
<keyword evidence="4" id="KW-0479">Metal-binding</keyword>
<dbReference type="InterPro" id="IPR050241">
    <property type="entry name" value="NAD-cap_RNA_hydrolase_NudC"/>
</dbReference>
<feature type="domain" description="Nudix hydrolase" evidence="10">
    <location>
        <begin position="280"/>
        <end position="442"/>
    </location>
</feature>
<sequence>MQKKARSRGWLARRATRFARAEPSEPRHLIATTEQKNGRWTEAVGVDAGGRAAGHGRKRLLHVGLVRGICAPGFCLERPDARRQHPSFMAELLERCDGSLSSSCRMFPPSKDLDGLLPLTRKTQKPGLRRWEEARSFSILATQATATNSKQSLFFADAGIQRATELRTDSAWLASAFSRKDALVVPMIGMKNMVNSGKAVYISPSSLPGIGHGDAIFLGLSEDKLPIFVVNVEDLSSTDEVKEALDKGAEWVDVKKYGPSLSAYEAGLLAYARGMIEWHSRHDPAVIMLVTCGNYILLGRQARWDLGRYSLLAGFVEIGETFEMAVARETKEEAGVTVESDSVRYESSQPWPFPSSLMVGFHCAAVKNKCEPYNGLEAHGDAVPVGIERVPEVDEVNALPRPAVDVHELEDAKWIHRTFLNAVLLGEPLPHGQVFNVPGNYAIANRLMQSWVKAENARDVQWAGSEVPTVDIDEGTFKYVLINIEDDQGHQKLLVRGRKALPYHSDIFEQTRKSLKELGLNLQVSQLGGGRIDHNPDQRTLLVYSSSQAFGQADHTVTSALLRQAYALHTFTISWDP</sequence>
<evidence type="ECO:0000256" key="1">
    <source>
        <dbReference type="ARBA" id="ARBA00001946"/>
    </source>
</evidence>
<evidence type="ECO:0000256" key="6">
    <source>
        <dbReference type="ARBA" id="ARBA00022842"/>
    </source>
</evidence>
<dbReference type="Gene3D" id="3.50.20.20">
    <property type="entry name" value="Janus/Ocnus"/>
    <property type="match status" value="1"/>
</dbReference>
<dbReference type="Pfam" id="PF09296">
    <property type="entry name" value="NUDIX-like"/>
    <property type="match status" value="1"/>
</dbReference>
<dbReference type="SUPFAM" id="SSF55811">
    <property type="entry name" value="Nudix"/>
    <property type="match status" value="1"/>
</dbReference>
<accession>A0A176VQ82</accession>
<reference evidence="11" key="1">
    <citation type="submission" date="2016-03" db="EMBL/GenBank/DDBJ databases">
        <title>Mechanisms controlling the formation of the plant cell surface in tip-growing cells are functionally conserved among land plants.</title>
        <authorList>
            <person name="Honkanen S."/>
            <person name="Jones V.A."/>
            <person name="Morieri G."/>
            <person name="Champion C."/>
            <person name="Hetherington A.J."/>
            <person name="Kelly S."/>
            <person name="Saint-Marcoux D."/>
            <person name="Proust H."/>
            <person name="Prescott H."/>
            <person name="Dolan L."/>
        </authorList>
    </citation>
    <scope>NUCLEOTIDE SEQUENCE [LARGE SCALE GENOMIC DNA]</scope>
    <source>
        <tissue evidence="11">Whole gametophyte</tissue>
    </source>
</reference>
<dbReference type="GO" id="GO:0046872">
    <property type="term" value="F:metal ion binding"/>
    <property type="evidence" value="ECO:0007669"/>
    <property type="project" value="UniProtKB-KW"/>
</dbReference>
<dbReference type="InterPro" id="IPR038596">
    <property type="entry name" value="Janus_sf"/>
</dbReference>
<comment type="similarity">
    <text evidence="2">Belongs to the janus family.</text>
</comment>
<dbReference type="PROSITE" id="PS51462">
    <property type="entry name" value="NUDIX"/>
    <property type="match status" value="1"/>
</dbReference>
<dbReference type="InterPro" id="IPR000086">
    <property type="entry name" value="NUDIX_hydrolase_dom"/>
</dbReference>
<dbReference type="InterPro" id="IPR015797">
    <property type="entry name" value="NUDIX_hydrolase-like_dom_sf"/>
</dbReference>
<dbReference type="InterPro" id="IPR007702">
    <property type="entry name" value="Janus"/>
</dbReference>
<feature type="active site" description="Proton acceptor" evidence="8">
    <location>
        <position position="504"/>
    </location>
</feature>
<evidence type="ECO:0000256" key="9">
    <source>
        <dbReference type="PIRSR" id="PIRSR607702-2"/>
    </source>
</evidence>
<evidence type="ECO:0000256" key="4">
    <source>
        <dbReference type="ARBA" id="ARBA00022723"/>
    </source>
</evidence>
<dbReference type="InterPro" id="IPR020084">
    <property type="entry name" value="NUDIX_hydrolase_CS"/>
</dbReference>
<organism evidence="11 12">
    <name type="scientific">Marchantia polymorpha subsp. ruderalis</name>
    <dbReference type="NCBI Taxonomy" id="1480154"/>
    <lineage>
        <taxon>Eukaryota</taxon>
        <taxon>Viridiplantae</taxon>
        <taxon>Streptophyta</taxon>
        <taxon>Embryophyta</taxon>
        <taxon>Marchantiophyta</taxon>
        <taxon>Marchantiopsida</taxon>
        <taxon>Marchantiidae</taxon>
        <taxon>Marchantiales</taxon>
        <taxon>Marchantiaceae</taxon>
        <taxon>Marchantia</taxon>
    </lineage>
</organism>
<evidence type="ECO:0000313" key="11">
    <source>
        <dbReference type="EMBL" id="OAE23054.1"/>
    </source>
</evidence>
<dbReference type="Proteomes" id="UP000077202">
    <property type="component" value="Unassembled WGS sequence"/>
</dbReference>
<evidence type="ECO:0000256" key="8">
    <source>
        <dbReference type="PIRSR" id="PIRSR607702-1"/>
    </source>
</evidence>
<evidence type="ECO:0000256" key="7">
    <source>
        <dbReference type="ARBA" id="ARBA00023027"/>
    </source>
</evidence>
<dbReference type="PANTHER" id="PTHR42904">
    <property type="entry name" value="NUDIX HYDROLASE, NUDC SUBFAMILY"/>
    <property type="match status" value="1"/>
</dbReference>
<dbReference type="PROSITE" id="PS00893">
    <property type="entry name" value="NUDIX_BOX"/>
    <property type="match status" value="1"/>
</dbReference>
<evidence type="ECO:0000256" key="3">
    <source>
        <dbReference type="ARBA" id="ARBA00012381"/>
    </source>
</evidence>
<dbReference type="GO" id="GO:0035529">
    <property type="term" value="F:NADH pyrophosphatase activity"/>
    <property type="evidence" value="ECO:0007669"/>
    <property type="project" value="TreeGrafter"/>
</dbReference>
<keyword evidence="5" id="KW-0378">Hydrolase</keyword>
<comment type="caution">
    <text evidence="11">The sequence shown here is derived from an EMBL/GenBank/DDBJ whole genome shotgun (WGS) entry which is preliminary data.</text>
</comment>
<dbReference type="GO" id="GO:0006742">
    <property type="term" value="P:NADP+ catabolic process"/>
    <property type="evidence" value="ECO:0007669"/>
    <property type="project" value="TreeGrafter"/>
</dbReference>
<gene>
    <name evidence="11" type="ORF">AXG93_4537s1070</name>
</gene>
<dbReference type="InterPro" id="IPR049734">
    <property type="entry name" value="NudC-like_C"/>
</dbReference>
<name>A0A176VQ82_MARPO</name>
<comment type="cofactor">
    <cofactor evidence="1">
        <name>Mg(2+)</name>
        <dbReference type="ChEBI" id="CHEBI:18420"/>
    </cofactor>
</comment>
<evidence type="ECO:0000256" key="5">
    <source>
        <dbReference type="ARBA" id="ARBA00022801"/>
    </source>
</evidence>
<dbReference type="EC" id="3.6.1.22" evidence="3"/>
<proteinExistence type="inferred from homology"/>
<dbReference type="GO" id="GO:0005777">
    <property type="term" value="C:peroxisome"/>
    <property type="evidence" value="ECO:0007669"/>
    <property type="project" value="TreeGrafter"/>
</dbReference>
<feature type="binding site" evidence="9">
    <location>
        <position position="478"/>
    </location>
    <ligand>
        <name>substrate</name>
    </ligand>
</feature>
<dbReference type="GO" id="GO:0005829">
    <property type="term" value="C:cytosol"/>
    <property type="evidence" value="ECO:0007669"/>
    <property type="project" value="TreeGrafter"/>
</dbReference>
<dbReference type="AlphaFoldDB" id="A0A176VQ82"/>
<evidence type="ECO:0000256" key="2">
    <source>
        <dbReference type="ARBA" id="ARBA00010971"/>
    </source>
</evidence>
<protein>
    <recommendedName>
        <fullName evidence="3">NAD(+) diphosphatase</fullName>
        <ecNumber evidence="3">3.6.1.22</ecNumber>
    </recommendedName>
</protein>
<dbReference type="CDD" id="cd03429">
    <property type="entry name" value="NUDIX_NADH_pyrophosphatase_Nudt13"/>
    <property type="match status" value="1"/>
</dbReference>
<evidence type="ECO:0000259" key="10">
    <source>
        <dbReference type="PROSITE" id="PS51462"/>
    </source>
</evidence>
<keyword evidence="6" id="KW-0460">Magnesium</keyword>
<dbReference type="SUPFAM" id="SSF143724">
    <property type="entry name" value="PHP14-like"/>
    <property type="match status" value="1"/>
</dbReference>
<evidence type="ECO:0000313" key="12">
    <source>
        <dbReference type="Proteomes" id="UP000077202"/>
    </source>
</evidence>
<keyword evidence="12" id="KW-1185">Reference proteome</keyword>
<dbReference type="Pfam" id="PF00293">
    <property type="entry name" value="NUDIX"/>
    <property type="match status" value="1"/>
</dbReference>
<dbReference type="Pfam" id="PF05005">
    <property type="entry name" value="Ocnus"/>
    <property type="match status" value="1"/>
</dbReference>
<dbReference type="PANTHER" id="PTHR42904:SF8">
    <property type="entry name" value="NAD(+) DIPHOSPHATASE"/>
    <property type="match status" value="1"/>
</dbReference>
<dbReference type="GO" id="GO:0019677">
    <property type="term" value="P:NAD+ catabolic process"/>
    <property type="evidence" value="ECO:0007669"/>
    <property type="project" value="TreeGrafter"/>
</dbReference>
<keyword evidence="7" id="KW-0520">NAD</keyword>